<dbReference type="SFLD" id="SFLDS00003">
    <property type="entry name" value="Haloacid_Dehalogenase"/>
    <property type="match status" value="1"/>
</dbReference>
<dbReference type="InterPro" id="IPR023198">
    <property type="entry name" value="PGP-like_dom2"/>
</dbReference>
<dbReference type="Gene3D" id="1.10.150.240">
    <property type="entry name" value="Putative phosphatase, domain 2"/>
    <property type="match status" value="1"/>
</dbReference>
<dbReference type="GO" id="GO:0005829">
    <property type="term" value="C:cytosol"/>
    <property type="evidence" value="ECO:0007669"/>
    <property type="project" value="TreeGrafter"/>
</dbReference>
<dbReference type="InterPro" id="IPR036412">
    <property type="entry name" value="HAD-like_sf"/>
</dbReference>
<evidence type="ECO:0000313" key="4">
    <source>
        <dbReference type="Proteomes" id="UP000472676"/>
    </source>
</evidence>
<keyword evidence="4" id="KW-1185">Reference proteome</keyword>
<dbReference type="GO" id="GO:0006281">
    <property type="term" value="P:DNA repair"/>
    <property type="evidence" value="ECO:0007669"/>
    <property type="project" value="TreeGrafter"/>
</dbReference>
<dbReference type="InterPro" id="IPR006439">
    <property type="entry name" value="HAD-SF_hydro_IA"/>
</dbReference>
<accession>A0A6M2BUL2</accession>
<evidence type="ECO:0000313" key="3">
    <source>
        <dbReference type="EMBL" id="NGY06178.1"/>
    </source>
</evidence>
<dbReference type="Pfam" id="PF00702">
    <property type="entry name" value="Hydrolase"/>
    <property type="match status" value="1"/>
</dbReference>
<dbReference type="PANTHER" id="PTHR43434:SF23">
    <property type="entry name" value="PHOSPHOGLYCOLATE PHOSPHATASE"/>
    <property type="match status" value="1"/>
</dbReference>
<keyword evidence="1 3" id="KW-0378">Hydrolase</keyword>
<name>A0A6M2BUL2_9GAMM</name>
<dbReference type="NCBIfam" id="TIGR01509">
    <property type="entry name" value="HAD-SF-IA-v3"/>
    <property type="match status" value="1"/>
</dbReference>
<proteinExistence type="predicted"/>
<dbReference type="InterPro" id="IPR050155">
    <property type="entry name" value="HAD-like_hydrolase_sf"/>
</dbReference>
<dbReference type="AlphaFoldDB" id="A0A6M2BUL2"/>
<dbReference type="SUPFAM" id="SSF56784">
    <property type="entry name" value="HAD-like"/>
    <property type="match status" value="1"/>
</dbReference>
<dbReference type="EMBL" id="JAAMOW010000008">
    <property type="protein sequence ID" value="NGY06178.1"/>
    <property type="molecule type" value="Genomic_DNA"/>
</dbReference>
<dbReference type="Proteomes" id="UP000472676">
    <property type="component" value="Unassembled WGS sequence"/>
</dbReference>
<dbReference type="GO" id="GO:0046872">
    <property type="term" value="F:metal ion binding"/>
    <property type="evidence" value="ECO:0007669"/>
    <property type="project" value="UniProtKB-KW"/>
</dbReference>
<dbReference type="NCBIfam" id="TIGR01549">
    <property type="entry name" value="HAD-SF-IA-v1"/>
    <property type="match status" value="1"/>
</dbReference>
<protein>
    <submittedName>
        <fullName evidence="3">HAD-IA family hydrolase</fullName>
    </submittedName>
</protein>
<evidence type="ECO:0000256" key="1">
    <source>
        <dbReference type="ARBA" id="ARBA00022801"/>
    </source>
</evidence>
<dbReference type="PANTHER" id="PTHR43434">
    <property type="entry name" value="PHOSPHOGLYCOLATE PHOSPHATASE"/>
    <property type="match status" value="1"/>
</dbReference>
<dbReference type="SFLD" id="SFLDG01129">
    <property type="entry name" value="C1.5:_HAD__Beta-PGM__Phosphata"/>
    <property type="match status" value="1"/>
</dbReference>
<keyword evidence="2" id="KW-0460">Magnesium</keyword>
<evidence type="ECO:0000256" key="2">
    <source>
        <dbReference type="ARBA" id="ARBA00022842"/>
    </source>
</evidence>
<reference evidence="3 4" key="1">
    <citation type="journal article" date="2014" name="Int. J. Syst. Evol. Microbiol.">
        <title>Solimonas terrae sp. nov., isolated from soil.</title>
        <authorList>
            <person name="Kim S.J."/>
            <person name="Moon J.Y."/>
            <person name="Weon H.Y."/>
            <person name="Ahn J.H."/>
            <person name="Chen W.M."/>
            <person name="Kwon S.W."/>
        </authorList>
    </citation>
    <scope>NUCLEOTIDE SEQUENCE [LARGE SCALE GENOMIC DNA]</scope>
    <source>
        <strain evidence="3 4">KIS83-12</strain>
    </source>
</reference>
<gene>
    <name evidence="3" type="ORF">G7Y85_15505</name>
</gene>
<comment type="caution">
    <text evidence="3">The sequence shown here is derived from an EMBL/GenBank/DDBJ whole genome shotgun (WGS) entry which is preliminary data.</text>
</comment>
<dbReference type="InterPro" id="IPR023214">
    <property type="entry name" value="HAD_sf"/>
</dbReference>
<dbReference type="GO" id="GO:0008967">
    <property type="term" value="F:phosphoglycolate phosphatase activity"/>
    <property type="evidence" value="ECO:0007669"/>
    <property type="project" value="TreeGrafter"/>
</dbReference>
<dbReference type="Gene3D" id="3.40.50.1000">
    <property type="entry name" value="HAD superfamily/HAD-like"/>
    <property type="match status" value="1"/>
</dbReference>
<organism evidence="3 4">
    <name type="scientific">Solimonas terrae</name>
    <dbReference type="NCBI Taxonomy" id="1396819"/>
    <lineage>
        <taxon>Bacteria</taxon>
        <taxon>Pseudomonadati</taxon>
        <taxon>Pseudomonadota</taxon>
        <taxon>Gammaproteobacteria</taxon>
        <taxon>Nevskiales</taxon>
        <taxon>Nevskiaceae</taxon>
        <taxon>Solimonas</taxon>
    </lineage>
</organism>
<sequence>MASPDHPITRSVPRAVLFDLDGTLVDTAPDLGHAANLVRAELGRPPLPLADYRPVASAGARGLLGKALQITPEHADFPARRDRFLELYRANLTRQSRLFDGMDVLFAAIAASGARWGIVTNKPAWLTTPLLAGLHLDRQAACAVSADQVARAKPAPDSLLHACELLSLAPTECWYVGDDKRDITAGRAAGMITVAADWGYLGADGPIDSWGADYIARSPQELAGCLRS</sequence>